<dbReference type="STRING" id="1765722.AT728_37835"/>
<dbReference type="GO" id="GO:0043856">
    <property type="term" value="F:anti-sigma factor antagonist activity"/>
    <property type="evidence" value="ECO:0007669"/>
    <property type="project" value="InterPro"/>
</dbReference>
<evidence type="ECO:0000313" key="5">
    <source>
        <dbReference type="Proteomes" id="UP000054804"/>
    </source>
</evidence>
<evidence type="ECO:0000256" key="2">
    <source>
        <dbReference type="RuleBase" id="RU003749"/>
    </source>
</evidence>
<evidence type="ECO:0000259" key="3">
    <source>
        <dbReference type="PROSITE" id="PS50801"/>
    </source>
</evidence>
<dbReference type="InterPro" id="IPR002645">
    <property type="entry name" value="STAS_dom"/>
</dbReference>
<dbReference type="EMBL" id="LOCL01000084">
    <property type="protein sequence ID" value="KUF12926.1"/>
    <property type="molecule type" value="Genomic_DNA"/>
</dbReference>
<dbReference type="InterPro" id="IPR003658">
    <property type="entry name" value="Anti-sigma_ant"/>
</dbReference>
<comment type="similarity">
    <text evidence="1 2">Belongs to the anti-sigma-factor antagonist family.</text>
</comment>
<dbReference type="SUPFAM" id="SSF52091">
    <property type="entry name" value="SpoIIaa-like"/>
    <property type="match status" value="1"/>
</dbReference>
<dbReference type="PROSITE" id="PS50801">
    <property type="entry name" value="STAS"/>
    <property type="match status" value="1"/>
</dbReference>
<dbReference type="Proteomes" id="UP000054804">
    <property type="component" value="Unassembled WGS sequence"/>
</dbReference>
<dbReference type="NCBIfam" id="TIGR00377">
    <property type="entry name" value="ant_ant_sig"/>
    <property type="match status" value="1"/>
</dbReference>
<dbReference type="PANTHER" id="PTHR33495:SF2">
    <property type="entry name" value="ANTI-SIGMA FACTOR ANTAGONIST TM_1081-RELATED"/>
    <property type="match status" value="1"/>
</dbReference>
<accession>A0A0W7WQP3</accession>
<dbReference type="InterPro" id="IPR036513">
    <property type="entry name" value="STAS_dom_sf"/>
</dbReference>
<gene>
    <name evidence="4" type="ORF">AT728_37835</name>
</gene>
<feature type="domain" description="STAS" evidence="3">
    <location>
        <begin position="8"/>
        <end position="117"/>
    </location>
</feature>
<name>A0A0W7WQP3_9ACTN</name>
<dbReference type="PANTHER" id="PTHR33495">
    <property type="entry name" value="ANTI-SIGMA FACTOR ANTAGONIST TM_1081-RELATED-RELATED"/>
    <property type="match status" value="1"/>
</dbReference>
<proteinExistence type="inferred from homology"/>
<dbReference type="Gene3D" id="3.30.750.24">
    <property type="entry name" value="STAS domain"/>
    <property type="match status" value="1"/>
</dbReference>
<evidence type="ECO:0000313" key="4">
    <source>
        <dbReference type="EMBL" id="KUF12926.1"/>
    </source>
</evidence>
<dbReference type="CDD" id="cd07043">
    <property type="entry name" value="STAS_anti-anti-sigma_factors"/>
    <property type="match status" value="1"/>
</dbReference>
<organism evidence="4 5">
    <name type="scientific">Streptomyces silvensis</name>
    <dbReference type="NCBI Taxonomy" id="1765722"/>
    <lineage>
        <taxon>Bacteria</taxon>
        <taxon>Bacillati</taxon>
        <taxon>Actinomycetota</taxon>
        <taxon>Actinomycetes</taxon>
        <taxon>Kitasatosporales</taxon>
        <taxon>Streptomycetaceae</taxon>
        <taxon>Streptomyces</taxon>
    </lineage>
</organism>
<reference evidence="4 5" key="1">
    <citation type="submission" date="2015-12" db="EMBL/GenBank/DDBJ databases">
        <title>Draft genome sequence of Streptomyces silvensis ATCC 53525, a producer of novel hormone antagonists.</title>
        <authorList>
            <person name="Johnston C.W."/>
            <person name="Li Y."/>
            <person name="Magarvey N.A."/>
        </authorList>
    </citation>
    <scope>NUCLEOTIDE SEQUENCE [LARGE SCALE GENOMIC DNA]</scope>
    <source>
        <strain evidence="4 5">ATCC 53525</strain>
    </source>
</reference>
<protein>
    <recommendedName>
        <fullName evidence="2">Anti-sigma factor antagonist</fullName>
    </recommendedName>
</protein>
<dbReference type="Pfam" id="PF01740">
    <property type="entry name" value="STAS"/>
    <property type="match status" value="1"/>
</dbReference>
<comment type="caution">
    <text evidence="4">The sequence shown here is derived from an EMBL/GenBank/DDBJ whole genome shotgun (WGS) entry which is preliminary data.</text>
</comment>
<evidence type="ECO:0000256" key="1">
    <source>
        <dbReference type="ARBA" id="ARBA00009013"/>
    </source>
</evidence>
<keyword evidence="5" id="KW-1185">Reference proteome</keyword>
<dbReference type="RefSeq" id="WP_058852790.1">
    <property type="nucleotide sequence ID" value="NZ_LOCL01000084.1"/>
</dbReference>
<sequence>MLEDHAAFGLRADVRQERMIIAFWGELDILADEVLAAPLARLARESRRDLVLDLSAVTFLDCGGLTLLCRARDAARRREAGVVLVVDNPFFRKVLRLAGLTATFEIAGDLETALMTGAEGSPV</sequence>
<dbReference type="OrthoDB" id="4833278at2"/>
<dbReference type="AlphaFoldDB" id="A0A0W7WQP3"/>